<accession>A0ABP7TCW2</accession>
<evidence type="ECO:0000313" key="3">
    <source>
        <dbReference type="EMBL" id="GAA4024044.1"/>
    </source>
</evidence>
<dbReference type="Proteomes" id="UP001500235">
    <property type="component" value="Unassembled WGS sequence"/>
</dbReference>
<feature type="region of interest" description="Disordered" evidence="1">
    <location>
        <begin position="1845"/>
        <end position="1867"/>
    </location>
</feature>
<feature type="compositionally biased region" description="Polar residues" evidence="1">
    <location>
        <begin position="1090"/>
        <end position="1099"/>
    </location>
</feature>
<evidence type="ECO:0000256" key="1">
    <source>
        <dbReference type="SAM" id="MobiDB-lite"/>
    </source>
</evidence>
<feature type="domain" description="DUF5801" evidence="2">
    <location>
        <begin position="589"/>
        <end position="736"/>
    </location>
</feature>
<dbReference type="RefSeq" id="WP_344707832.1">
    <property type="nucleotide sequence ID" value="NZ_BAABBQ010000001.1"/>
</dbReference>
<reference evidence="4" key="1">
    <citation type="journal article" date="2019" name="Int. J. Syst. Evol. Microbiol.">
        <title>The Global Catalogue of Microorganisms (GCM) 10K type strain sequencing project: providing services to taxonomists for standard genome sequencing and annotation.</title>
        <authorList>
            <consortium name="The Broad Institute Genomics Platform"/>
            <consortium name="The Broad Institute Genome Sequencing Center for Infectious Disease"/>
            <person name="Wu L."/>
            <person name="Ma J."/>
        </authorList>
    </citation>
    <scope>NUCLEOTIDE SEQUENCE [LARGE SCALE GENOMIC DNA]</scope>
    <source>
        <strain evidence="4">JCM 17563</strain>
    </source>
</reference>
<protein>
    <recommendedName>
        <fullName evidence="2">DUF5801 domain-containing protein</fullName>
    </recommendedName>
</protein>
<dbReference type="Pfam" id="PF19116">
    <property type="entry name" value="DUF5801"/>
    <property type="match status" value="6"/>
</dbReference>
<evidence type="ECO:0000259" key="2">
    <source>
        <dbReference type="Pfam" id="PF19116"/>
    </source>
</evidence>
<dbReference type="InterPro" id="IPR010221">
    <property type="entry name" value="VCBS_dom"/>
</dbReference>
<dbReference type="EMBL" id="BAABBQ010000001">
    <property type="protein sequence ID" value="GAA4024044.1"/>
    <property type="molecule type" value="Genomic_DNA"/>
</dbReference>
<feature type="region of interest" description="Disordered" evidence="1">
    <location>
        <begin position="2382"/>
        <end position="2402"/>
    </location>
</feature>
<comment type="caution">
    <text evidence="3">The sequence shown here is derived from an EMBL/GenBank/DDBJ whole genome shotgun (WGS) entry which is preliminary data.</text>
</comment>
<feature type="domain" description="DUF5801" evidence="2">
    <location>
        <begin position="3279"/>
        <end position="3420"/>
    </location>
</feature>
<feature type="region of interest" description="Disordered" evidence="1">
    <location>
        <begin position="2104"/>
        <end position="2129"/>
    </location>
</feature>
<dbReference type="InterPro" id="IPR043824">
    <property type="entry name" value="DUF5801"/>
</dbReference>
<feature type="region of interest" description="Disordered" evidence="1">
    <location>
        <begin position="1328"/>
        <end position="1348"/>
    </location>
</feature>
<feature type="region of interest" description="Disordered" evidence="1">
    <location>
        <begin position="1067"/>
        <end position="1099"/>
    </location>
</feature>
<name>A0ABP7TCW2_9SPHN</name>
<proteinExistence type="predicted"/>
<feature type="compositionally biased region" description="Low complexity" evidence="1">
    <location>
        <begin position="3796"/>
        <end position="3805"/>
    </location>
</feature>
<organism evidence="3 4">
    <name type="scientific">Sphingomonas swuensis</name>
    <dbReference type="NCBI Taxonomy" id="977800"/>
    <lineage>
        <taxon>Bacteria</taxon>
        <taxon>Pseudomonadati</taxon>
        <taxon>Pseudomonadota</taxon>
        <taxon>Alphaproteobacteria</taxon>
        <taxon>Sphingomonadales</taxon>
        <taxon>Sphingomonadaceae</taxon>
        <taxon>Sphingomonas</taxon>
    </lineage>
</organism>
<gene>
    <name evidence="3" type="ORF">GCM10022280_26080</name>
</gene>
<sequence>MRYEDASLSGSFQDRGPIARDDADQLAAGDRGPATGNVITGAGTETGAAGADVGAGARVTSVQGAGGNDSSFASGQLRVEGEHGTLSLSARGDYSYTAKPGVPENSRDTFTYTLADADGGTSQARLMIEIGKTQAVVDANAQRIVPGPDGVVTLPAGVELSDIRIVGRDLLIMLPDGTQMLIVDGAVFVPQLVINDIEVPSTNLAALLIEQEPRPASGVPQSSGGNFITEVGPLDPGTPLGDLLPPTRLDYTPPEFNETALEIDLEPEVGTNPLIQMDDDVRTGGNAGGTGDDADAVNVTGILSGSGGDGPLTFAFQTSGAPTGFSYSIGAGGALLVRQGDTLVLTVTINPQTGAYSVVQNAAILHATGQDENNQLFTFNYTVTDRDGDSAAGTVQLNVDDDTPLVDVAAGADAGVTLTTDDPQTRGELTDTASSSANFGGVFSLPVNAAGADGLASGGVLTFALGTPGGASGLTQTGVAINLFLIGGKVVGSTATAAGSVTSANTVFDVSVSSTGVVTLTQYSQIDHLGANGDLISLADGLVTLTGSATITDRDGDTASDSAVVQIGSNLRFTDDGPSLSGAATGRGVTLDETSAGTPAGFPISATSDGAVIVGSNLSYGADGPAASNAASYGIALAGTGATALRTAQGDFPITLVQTSASVITGTYDGGKVAFTVTINANGSITVQQSVPLEHNVDGSTAAAFDDSLDLSGLINATLTIRDFDGDSASATAGIGNLIVFKDDGPDSRLAVDVAKPVLVLDETQPVGSDSAGAAAPSGLASVSAGFAGNFAAASYGADGAGSTSYSLVLNGTNVASGLYALQAGDVSTADGDGLGQGAQIVLNLSGNTITGSVGETAYFTISIDPASGVVTFTQLQPIWQPVGGASFDEAAALTAAEGALVVRQTVTDSDGDSDSSDLDVGRGIFQIQDDGPVARADSDQIAAGTYGPETGNVITGAGTTAGEGGAGADTLGRDGAQVVGVLDSGGNPVSSLAGLYGTLTIAADGSYSYVRNAGTPGGVSDVFTYVLRDTDGDISSAQLTIRIGNLPPQVNAPDADAPGTVVYEAALGGTPEGSSEGADPAPNSDGRETTTGTISFSQGDGPAVITIAGTTVTGTVGQVIDTGEGLLTITSLTPTTLGYSYTLKDNLLVSGTSSPDNIVVTVTDKDGQTATDALVVSIVDDAPDARDDTDALGAGSYSESGNVITGAGTTTAPVGSGNDVLGADGASVIAVSGSGGSDSSFDGAGNLVVNGTYGVLTIKADGSYTYARNPGTPGGVSDSFVYTLQDGDGDQDTATLTISIGNLPPTVNAPDADAPGTVVYEAALGDRGAGESQGSSEGLLPGANDDTRETTSGVITLTPGDSPAEVTIGGTVVTGTLGQVIDTGEGLLTITSYSPTAIGYSYTLKDNIVLAGTSSTDSIAVTVKDQDGQTASDTLVIRIVDDAPDALADTDSLAAGSYGPESGNVISGAGTTSGLAGRDQLGADGSSVVAVAGSGGSDNSFDGAGNLVVNGTYGVLTIKADGSYSYVRNAGTPGGVDDVFNYTLRDADGDEDSATLTISIGDARPVTAANEIVRTDDDVFGGNPGGIGDDVDAANLSGTLSGSGGDGPLTFSFTGLIFNTPGFSATLVNAGELSVTQFGKPVFTITLNNATGAYSVTQLAPLVHPDGQDETSLQFDISYQVRDQDNDTANGTLTVRVNDDSPIALNDSDAIAAGSYGPESGNVLTGAGTTSGAAGKDSPGADGGAVVAIAGAGGIDSSFDPAGNLVIAGLYGTLSIKADGSYSYVRDAGSPGGVNDVFTYTLRDGDGDNATATLTIAIGNAPPTVNAPDADAPGTIVYEAALSGARGPGESEGSGEEVAAGANGDPREATSGTITFTQGDAPAAITIAGTLVSGTVGQVIDTGEGLLRIDAITGGSISYTYTLKDNLLVAGASANDAIVVTVTDKDGQTATDTLTIKIVDDAPLAKTDSDLVAAGTFGPEGGNVITGVGTTSGDAGKDLLGADGSTVVGIGAGSSATPIETGVGQVINGQYGTLTIAADGTYSYVRAANTPGGVTDTFSYTLKDADGDTSVAQLNIVIGDSPVLVTIPGPGEASTTVYEAGLSTRPGEPAGSGEIADGDATNNSDPREAVSGSIGFVSKDGLGAISVGGVTIDLGGTYPQTISTAGGQTLVVTGVSYNATTGVGSIGYTYTLTDNRLGVEATDGGNTLSPAYAIVITDKDGDVSPSGNLVIKIVDDAPTARPDVDIVENRVGPETGNVISGIGTTSGAAGADTVGADGAIVIGAGSVNLAGPFNSSPVSGSYSVVGQYGTLTIFQNGNYSYTRANDAPLTGSDVFSYVLRDSDGDIRPTTLTINIADNPVIVTIPSDSASTTVYEAALAARGNESEGSGEEAAAGANGDTREQVSGTITFSGADGIESVTLAGTPLSLNTPITAFSNATGTLVVTAVTYNEATGSGTISYTYTLLDNTDGTGQPAPGDVTQSFALVVTDDDGDTNGGNLVITIKDDAPVARLDTDSVSEGSTTDGNVVAGTGTTSGLAGADTRGADSAVVVGVKTGGDTAVPASGNVGTEITGLYGKLTLNADGSYTYKANPDSVTTTQQDVFTYTIRDSDGDISTTTLTIDVTNVSLPQVNQTGTVFEAALDLVVDGKDLAAGTVEGSTPASTGETTEGDIDVAGATSYTLSGSGVGTYGQLSLDSATGKWIYTLTSPVANGVANPTSGTEQFTYTAKDAGGNSVTGTITITIVDDQPIARNDLDRVTEGFGNSTDGNVVTGAGANPAGTAGADTIGADLPGSVVGARTGTEAAGGAFAAVPTGTGGTVIAGTYGDLLIKADGSYVYTLKTASIPAGVTSETFSYQLKDGDGDIDVAQLTISLDQDTRIPMVTNPTGTVYEDGLADGVQHGSASETVTGSFQVDLKGETGSVTIGGVAVTNGAVFDTGEGLLTITGVSTNAGVTTYSYSYTLKVALTHSGAGEINPISDIVTINVADATGDAASGTITIGIVDDVPIAANDSDSVTEGLGNVADGNVLTGSGGSDANATDGSADNIGADLPGSVIGVRTGAEAAGGSFAAVLTGTTGTIIAGTYGDLLIKADGSYVYTLKTASIPTGVTSETFSYQMKDGDGDIDVAQLTIALNQDLRVPAVTGDSRIVYEDGLADGVQHGSTSETVTGSFQVDLKGETGSVTIGGVAVTNGAVFDTGEGTLTITGSSTVGSVTTYSYSYTLKAALTHTGQGEVNPISDTVTVSVTDATGDSASGTITIGIVDDVPLVSNAGPQGSLITDDTTLNVNATTAFAGAFGFNYGADGAAATGAVAYTLGINAGATGVVDTLSGQNVVLSVNGSGQVEGRTAGSNLLVFVVSVDASGNVTLDQQRAVKHDDPNDPQEAGASAVTLSADNLITLTATIKDGDGDTASNVIAIGQNISFLDDGPTAVSPEAAVLVNSSSGLDTGAIDFGDALGISNNVGNDGGTAQFSKNLAGYPTGLTAGGQPVTFAVSADGQTLTASANGTLVFTATITGSTYTIDMNVPVDSLTNVSFTDANYDFIGGNKGWFGIVPNGQVSSPVNDNSNDVLITPIGGPSVNTSGILGGVDTGQSVGPGEGFRLDFVVDLTGSPPNNYVDNATNGHTFDQHWTTNGGSVSFRQSGGTTLRFEAFDDNDPDNIVGDGTQDVINGVVITYNGVASALLTTTTSVQSVTLSGHTFTYQLDANGGLVVTNISGASGNSGPPETSVAIFTASGYTSLEVEFVSGSDIKFSGFGAAVPSTAPVQFNLPIVIVDGDGDMSSSSNLSVTLNAPSTTSSTTTSSGLRTMESSMSFIGGSSSTSTSTTNLALLAGLATYSSSAAASPSDPLVPFDFSDHGSRLSATDMQLYGQDLGTDMRLDTLRATFDGNIAQELQVADSGSAASGQGDMSTFTATIGGEAPTLSAFLPDSGTELAQSGGTSFGGNEIVMPANIELAFGTAGTPGADALAGIQGGQANAVVGKVIVDALSGGGSDPVSLDSLIDAAIKLADPVQHQNGDVNEGAVRGLGELATQLSAHVPGWDGGHFSPLFQAQPSVMDAQTTHPDALPAAVNG</sequence>
<feature type="domain" description="DUF5801" evidence="2">
    <location>
        <begin position="759"/>
        <end position="922"/>
    </location>
</feature>
<feature type="region of interest" description="Disordered" evidence="1">
    <location>
        <begin position="3787"/>
        <end position="3807"/>
    </location>
</feature>
<feature type="domain" description="DUF5801" evidence="2">
    <location>
        <begin position="338"/>
        <end position="397"/>
    </location>
</feature>
<feature type="compositionally biased region" description="Low complexity" evidence="1">
    <location>
        <begin position="2382"/>
        <end position="2399"/>
    </location>
</feature>
<feature type="domain" description="DUF5801" evidence="2">
    <location>
        <begin position="431"/>
        <end position="563"/>
    </location>
</feature>
<dbReference type="Gene3D" id="2.40.30.290">
    <property type="match status" value="1"/>
</dbReference>
<feature type="domain" description="DUF5801" evidence="2">
    <location>
        <begin position="1638"/>
        <end position="1694"/>
    </location>
</feature>
<evidence type="ECO:0000313" key="4">
    <source>
        <dbReference type="Proteomes" id="UP001500235"/>
    </source>
</evidence>
<keyword evidence="4" id="KW-1185">Reference proteome</keyword>
<dbReference type="Pfam" id="PF17963">
    <property type="entry name" value="Big_9"/>
    <property type="match status" value="5"/>
</dbReference>
<dbReference type="NCBIfam" id="TIGR01965">
    <property type="entry name" value="VCBS_repeat"/>
    <property type="match status" value="2"/>
</dbReference>